<protein>
    <submittedName>
        <fullName evidence="2">Uncharacterized protein</fullName>
    </submittedName>
</protein>
<evidence type="ECO:0000256" key="1">
    <source>
        <dbReference type="SAM" id="Phobius"/>
    </source>
</evidence>
<keyword evidence="1" id="KW-0812">Transmembrane</keyword>
<feature type="transmembrane region" description="Helical" evidence="1">
    <location>
        <begin position="154"/>
        <end position="171"/>
    </location>
</feature>
<dbReference type="Proteomes" id="UP001197806">
    <property type="component" value="Unassembled WGS sequence"/>
</dbReference>
<feature type="transmembrane region" description="Helical" evidence="1">
    <location>
        <begin position="95"/>
        <end position="114"/>
    </location>
</feature>
<evidence type="ECO:0000313" key="3">
    <source>
        <dbReference type="Proteomes" id="UP001197806"/>
    </source>
</evidence>
<name>A0AAW4R1J8_BACCE</name>
<dbReference type="AlphaFoldDB" id="A0AAW4R1J8"/>
<accession>A0AAW4R1J8</accession>
<organism evidence="2 3">
    <name type="scientific">Bacillus cereus</name>
    <dbReference type="NCBI Taxonomy" id="1396"/>
    <lineage>
        <taxon>Bacteria</taxon>
        <taxon>Bacillati</taxon>
        <taxon>Bacillota</taxon>
        <taxon>Bacilli</taxon>
        <taxon>Bacillales</taxon>
        <taxon>Bacillaceae</taxon>
        <taxon>Bacillus</taxon>
        <taxon>Bacillus cereus group</taxon>
    </lineage>
</organism>
<reference evidence="2" key="1">
    <citation type="submission" date="2020-08" db="EMBL/GenBank/DDBJ databases">
        <title>Fungal Genomes of the International Space Station.</title>
        <authorList>
            <person name="Seuylemezian A."/>
            <person name="Singh N.K."/>
            <person name="Wood J."/>
            <person name="Venkateswaran K."/>
        </authorList>
    </citation>
    <scope>NUCLEOTIDE SEQUENCE</scope>
    <source>
        <strain evidence="2">I2-B2</strain>
    </source>
</reference>
<feature type="transmembrane region" description="Helical" evidence="1">
    <location>
        <begin position="120"/>
        <end position="142"/>
    </location>
</feature>
<dbReference type="EMBL" id="JACLPZ010000065">
    <property type="protein sequence ID" value="MBY0040884.1"/>
    <property type="molecule type" value="Genomic_DNA"/>
</dbReference>
<sequence length="172" mass="19700">MNKKIIFFIMTVLYINVYSLYNYMVSNSFASDFVNKLNISFIIIIGIGLAFNLFTLVVLVNLNWLATSLGITYIKGSSISEYTEISKSDYYITYFVYYTIHFIIITMILALNITNNLETFQFILKVSNIIAIILISITLGLYMFKRKALNKISTSGLVIINVGNLIYATYFM</sequence>
<proteinExistence type="predicted"/>
<feature type="transmembrane region" description="Helical" evidence="1">
    <location>
        <begin position="5"/>
        <end position="21"/>
    </location>
</feature>
<dbReference type="RefSeq" id="WP_221826745.1">
    <property type="nucleotide sequence ID" value="NZ_JACLPZ010000065.1"/>
</dbReference>
<keyword evidence="1" id="KW-0472">Membrane</keyword>
<evidence type="ECO:0000313" key="2">
    <source>
        <dbReference type="EMBL" id="MBY0040884.1"/>
    </source>
</evidence>
<gene>
    <name evidence="2" type="ORF">H7U08_30845</name>
</gene>
<feature type="transmembrane region" description="Helical" evidence="1">
    <location>
        <begin position="41"/>
        <end position="74"/>
    </location>
</feature>
<comment type="caution">
    <text evidence="2">The sequence shown here is derived from an EMBL/GenBank/DDBJ whole genome shotgun (WGS) entry which is preliminary data.</text>
</comment>
<keyword evidence="1" id="KW-1133">Transmembrane helix</keyword>